<dbReference type="Pfam" id="PF03099">
    <property type="entry name" value="BPL_LplA_LipB"/>
    <property type="match status" value="1"/>
</dbReference>
<dbReference type="GO" id="GO:0005737">
    <property type="term" value="C:cytoplasm"/>
    <property type="evidence" value="ECO:0007669"/>
    <property type="project" value="TreeGrafter"/>
</dbReference>
<evidence type="ECO:0000256" key="3">
    <source>
        <dbReference type="SAM" id="MobiDB-lite"/>
    </source>
</evidence>
<dbReference type="Proteomes" id="UP000549394">
    <property type="component" value="Unassembled WGS sequence"/>
</dbReference>
<dbReference type="AlphaFoldDB" id="A0A7I8V474"/>
<proteinExistence type="inferred from homology"/>
<evidence type="ECO:0000313" key="5">
    <source>
        <dbReference type="EMBL" id="CAD5110874.1"/>
    </source>
</evidence>
<dbReference type="NCBIfam" id="TIGR00121">
    <property type="entry name" value="birA_ligase"/>
    <property type="match status" value="1"/>
</dbReference>
<comment type="caution">
    <text evidence="5">The sequence shown here is derived from an EMBL/GenBank/DDBJ whole genome shotgun (WGS) entry which is preliminary data.</text>
</comment>
<sequence>MTPLKINWNSFIKAYKIDPKESIHLDEDWTFFVNHQYLEEILNDEMLLVEFTSPEEQKEDSRLFDVPVRYRTKFSEMVTPVAWKSDESIKILVQCTLKSLADLCRALQFDNVVYEDNLNMKCLTTAVNLSGRAKSLLQTEEKKTEMSTFAKDKANSDDKQSTGQKQTIPKPPNVLVYTERSAKEDSFLALKETLRSILGANNYTFYHLSEEKALGYPWKENTTLLIIMDKTLKENINKMFYEYYINGGNVLSLCCRTFEENFLEVKDKGEVNIRKIKLECSEWKDVPVFGCCNISFENFKKQKFTEIAWFSDDTRRPAILFSDSEDNSGKVILSHVQWHIEIKHEQKQVLKHLLSSYFEIKQSQEEDIQLTQGYLISKQENSRRNFLKHIEVKLTNGILRSNKTVLKFGNTEKDTPSENFLPINIASNCNNFKLFNSDEYFHHLSTKTLGKILIYADMMGSTQNVFDSLQFSTPKDLGIASIASRQISGVGRGGNAWLSPPGSLCLSFHTMVSLKSKLGQHVSYAQHIAALAVVNAIRDIKEYRNLDLRIKWPNDIYYKDKAKIGGILVDSSVFKDQIHLIIGIGVNVSNSKPTLSINDIINRYNKKAAKSLEKFTVPKMGALIISKFEELVDLYENEQEDNVSALYYEKWIHSGTEVELWNGTKAKIVDLDEYGYLRVFTESEEIVSVHPDGNSFDMTRGLILPKIK</sequence>
<dbReference type="EMBL" id="CAJFCJ010000001">
    <property type="protein sequence ID" value="CAD5110874.1"/>
    <property type="molecule type" value="Genomic_DNA"/>
</dbReference>
<dbReference type="GO" id="GO:0004077">
    <property type="term" value="F:biotin--[biotin carboxyl-carrier protein] ligase activity"/>
    <property type="evidence" value="ECO:0007669"/>
    <property type="project" value="InterPro"/>
</dbReference>
<dbReference type="InterPro" id="IPR004408">
    <property type="entry name" value="Biotin_CoA_COase_ligase"/>
</dbReference>
<dbReference type="PANTHER" id="PTHR12835:SF5">
    <property type="entry name" value="BIOTIN--PROTEIN LIGASE"/>
    <property type="match status" value="1"/>
</dbReference>
<dbReference type="InterPro" id="IPR045864">
    <property type="entry name" value="aa-tRNA-synth_II/BPL/LPL"/>
</dbReference>
<dbReference type="SUPFAM" id="SSF55681">
    <property type="entry name" value="Class II aaRS and biotin synthetases"/>
    <property type="match status" value="1"/>
</dbReference>
<feature type="region of interest" description="Disordered" evidence="3">
    <location>
        <begin position="146"/>
        <end position="170"/>
    </location>
</feature>
<dbReference type="CDD" id="cd16442">
    <property type="entry name" value="BPL"/>
    <property type="match status" value="1"/>
</dbReference>
<accession>A0A7I8V474</accession>
<comment type="similarity">
    <text evidence="1">Belongs to the biotin--protein ligase family.</text>
</comment>
<evidence type="ECO:0000259" key="4">
    <source>
        <dbReference type="PROSITE" id="PS51733"/>
    </source>
</evidence>
<evidence type="ECO:0000256" key="2">
    <source>
        <dbReference type="ARBA" id="ARBA00022598"/>
    </source>
</evidence>
<reference evidence="5 6" key="1">
    <citation type="submission" date="2020-08" db="EMBL/GenBank/DDBJ databases">
        <authorList>
            <person name="Hejnol A."/>
        </authorList>
    </citation>
    <scope>NUCLEOTIDE SEQUENCE [LARGE SCALE GENOMIC DNA]</scope>
</reference>
<protein>
    <submittedName>
        <fullName evidence="5">DgyrCDS239</fullName>
    </submittedName>
</protein>
<dbReference type="PANTHER" id="PTHR12835">
    <property type="entry name" value="BIOTIN PROTEIN LIGASE"/>
    <property type="match status" value="1"/>
</dbReference>
<dbReference type="OrthoDB" id="10250105at2759"/>
<feature type="compositionally biased region" description="Basic and acidic residues" evidence="3">
    <location>
        <begin position="146"/>
        <end position="160"/>
    </location>
</feature>
<name>A0A7I8V474_9ANNE</name>
<organism evidence="5 6">
    <name type="scientific">Dimorphilus gyrociliatus</name>
    <dbReference type="NCBI Taxonomy" id="2664684"/>
    <lineage>
        <taxon>Eukaryota</taxon>
        <taxon>Metazoa</taxon>
        <taxon>Spiralia</taxon>
        <taxon>Lophotrochozoa</taxon>
        <taxon>Annelida</taxon>
        <taxon>Polychaeta</taxon>
        <taxon>Polychaeta incertae sedis</taxon>
        <taxon>Dinophilidae</taxon>
        <taxon>Dimorphilus</taxon>
    </lineage>
</organism>
<keyword evidence="2" id="KW-0436">Ligase</keyword>
<feature type="domain" description="BPL/LPL catalytic" evidence="4">
    <location>
        <begin position="438"/>
        <end position="636"/>
    </location>
</feature>
<gene>
    <name evidence="5" type="ORF">DGYR_LOCUS231</name>
</gene>
<dbReference type="Gene3D" id="3.30.930.10">
    <property type="entry name" value="Bira Bifunctional Protein, Domain 2"/>
    <property type="match status" value="1"/>
</dbReference>
<keyword evidence="6" id="KW-1185">Reference proteome</keyword>
<evidence type="ECO:0000256" key="1">
    <source>
        <dbReference type="ARBA" id="ARBA00009934"/>
    </source>
</evidence>
<evidence type="ECO:0000313" key="6">
    <source>
        <dbReference type="Proteomes" id="UP000549394"/>
    </source>
</evidence>
<dbReference type="InterPro" id="IPR004143">
    <property type="entry name" value="BPL_LPL_catalytic"/>
</dbReference>
<dbReference type="PROSITE" id="PS51733">
    <property type="entry name" value="BPL_LPL_CATALYTIC"/>
    <property type="match status" value="1"/>
</dbReference>